<dbReference type="GO" id="GO:0006412">
    <property type="term" value="P:translation"/>
    <property type="evidence" value="ECO:0007669"/>
    <property type="project" value="UniProtKB-UniRule"/>
</dbReference>
<sequence length="68" mass="7876">MKKTELKEYLSGSVSELNKKYQELIDQLKKTNLDKSAGKSKDVNIESKLRKNIARIKTIIRQKELAKL</sequence>
<evidence type="ECO:0000256" key="4">
    <source>
        <dbReference type="ARBA" id="ARBA00035204"/>
    </source>
</evidence>
<comment type="caution">
    <text evidence="6">The sequence shown here is derived from an EMBL/GenBank/DDBJ whole genome shotgun (WGS) entry which is preliminary data.</text>
</comment>
<evidence type="ECO:0000256" key="5">
    <source>
        <dbReference type="HAMAP-Rule" id="MF_00374"/>
    </source>
</evidence>
<evidence type="ECO:0000313" key="7">
    <source>
        <dbReference type="Proteomes" id="UP000177354"/>
    </source>
</evidence>
<dbReference type="HAMAP" id="MF_00374">
    <property type="entry name" value="Ribosomal_uL29"/>
    <property type="match status" value="1"/>
</dbReference>
<accession>A0A1F5Z6P4</accession>
<dbReference type="GO" id="GO:1990904">
    <property type="term" value="C:ribonucleoprotein complex"/>
    <property type="evidence" value="ECO:0007669"/>
    <property type="project" value="UniProtKB-KW"/>
</dbReference>
<proteinExistence type="inferred from homology"/>
<keyword evidence="2 5" id="KW-0689">Ribosomal protein</keyword>
<dbReference type="Gene3D" id="1.10.287.310">
    <property type="match status" value="1"/>
</dbReference>
<dbReference type="NCBIfam" id="TIGR00012">
    <property type="entry name" value="L29"/>
    <property type="match status" value="1"/>
</dbReference>
<dbReference type="EMBL" id="MFJF01000005">
    <property type="protein sequence ID" value="OGG08045.1"/>
    <property type="molecule type" value="Genomic_DNA"/>
</dbReference>
<evidence type="ECO:0000256" key="1">
    <source>
        <dbReference type="ARBA" id="ARBA00009254"/>
    </source>
</evidence>
<evidence type="ECO:0000256" key="3">
    <source>
        <dbReference type="ARBA" id="ARBA00023274"/>
    </source>
</evidence>
<dbReference type="InterPro" id="IPR036049">
    <property type="entry name" value="Ribosomal_uL29_sf"/>
</dbReference>
<dbReference type="Pfam" id="PF00831">
    <property type="entry name" value="Ribosomal_L29"/>
    <property type="match status" value="1"/>
</dbReference>
<reference evidence="6 7" key="1">
    <citation type="journal article" date="2016" name="Nat. Commun.">
        <title>Thousands of microbial genomes shed light on interconnected biogeochemical processes in an aquifer system.</title>
        <authorList>
            <person name="Anantharaman K."/>
            <person name="Brown C.T."/>
            <person name="Hug L.A."/>
            <person name="Sharon I."/>
            <person name="Castelle C.J."/>
            <person name="Probst A.J."/>
            <person name="Thomas B.C."/>
            <person name="Singh A."/>
            <person name="Wilkins M.J."/>
            <person name="Karaoz U."/>
            <person name="Brodie E.L."/>
            <person name="Williams K.H."/>
            <person name="Hubbard S.S."/>
            <person name="Banfield J.F."/>
        </authorList>
    </citation>
    <scope>NUCLEOTIDE SEQUENCE [LARGE SCALE GENOMIC DNA]</scope>
</reference>
<dbReference type="AlphaFoldDB" id="A0A1F5Z6P4"/>
<evidence type="ECO:0000256" key="2">
    <source>
        <dbReference type="ARBA" id="ARBA00022980"/>
    </source>
</evidence>
<dbReference type="SUPFAM" id="SSF46561">
    <property type="entry name" value="Ribosomal protein L29 (L29p)"/>
    <property type="match status" value="1"/>
</dbReference>
<gene>
    <name evidence="5" type="primary">rpmC</name>
    <name evidence="6" type="ORF">A2777_01515</name>
</gene>
<evidence type="ECO:0000313" key="6">
    <source>
        <dbReference type="EMBL" id="OGG08045.1"/>
    </source>
</evidence>
<name>A0A1F5Z6P4_9BACT</name>
<dbReference type="GO" id="GO:0003735">
    <property type="term" value="F:structural constituent of ribosome"/>
    <property type="evidence" value="ECO:0007669"/>
    <property type="project" value="InterPro"/>
</dbReference>
<comment type="similarity">
    <text evidence="1 5">Belongs to the universal ribosomal protein uL29 family.</text>
</comment>
<dbReference type="InterPro" id="IPR001854">
    <property type="entry name" value="Ribosomal_uL29"/>
</dbReference>
<keyword evidence="3 5" id="KW-0687">Ribonucleoprotein</keyword>
<protein>
    <recommendedName>
        <fullName evidence="4 5">Large ribosomal subunit protein uL29</fullName>
    </recommendedName>
</protein>
<dbReference type="Proteomes" id="UP000177354">
    <property type="component" value="Unassembled WGS sequence"/>
</dbReference>
<organism evidence="6 7">
    <name type="scientific">Candidatus Gottesmanbacteria bacterium RIFCSPHIGHO2_01_FULL_40_15</name>
    <dbReference type="NCBI Taxonomy" id="1798376"/>
    <lineage>
        <taxon>Bacteria</taxon>
        <taxon>Candidatus Gottesmaniibacteriota</taxon>
    </lineage>
</organism>
<dbReference type="GO" id="GO:0005840">
    <property type="term" value="C:ribosome"/>
    <property type="evidence" value="ECO:0007669"/>
    <property type="project" value="UniProtKB-KW"/>
</dbReference>